<keyword evidence="10" id="KW-0325">Glycoprotein</keyword>
<keyword evidence="5 11" id="KW-0337">GPI-anchor biosynthesis</keyword>
<keyword evidence="8 11" id="KW-1133">Transmembrane helix</keyword>
<dbReference type="PANTHER" id="PTHR28533:SF1">
    <property type="entry name" value="PROTEIN PBN1"/>
    <property type="match status" value="1"/>
</dbReference>
<dbReference type="Proteomes" id="UP000799440">
    <property type="component" value="Unassembled WGS sequence"/>
</dbReference>
<evidence type="ECO:0000256" key="4">
    <source>
        <dbReference type="ARBA" id="ARBA00020410"/>
    </source>
</evidence>
<dbReference type="GO" id="GO:1990529">
    <property type="term" value="C:glycosylphosphatidylinositol-mannosyltransferase I complex"/>
    <property type="evidence" value="ECO:0007669"/>
    <property type="project" value="TreeGrafter"/>
</dbReference>
<evidence type="ECO:0000256" key="10">
    <source>
        <dbReference type="ARBA" id="ARBA00023180"/>
    </source>
</evidence>
<sequence length="508" mass="56194">MKQRITYLVPEADDFHPDLLSVRDASLSVRNLKAAKEHRITVGLSELPEKLRNVLGEWRELHIRWVSETPYDAPPPFTSRVSPGLHVFFTPEEKGLKAPLCPLLRQTFGHELKCNSTVTAFTKAPILSKRFSHSPSLQYHSHLPSITHLIRYIQDKLCPPSSSSCKNGASSLDSTSYTDIDYDTISHALTLNAFFPSAPDPSIGWTETISLPSTSSTIEIGILNHEPNPDPEDIAFAGFLTVLGKDTKPVPTRFQTITRHYPLSTQTTYKAHFQQPTGLHPTLQLTLTPPLTPPAQSCKLHTYLTLPSHLFLDPYSFRDPLFLASHNLTALHSLAGNTDLEAPDWVVSEWGSAALLELAIPPSTTSASSETGKEDDMTVTVPLHLRYLPAANRAHTSVPLPWPVVFWACRSEEGAAKMATNPFDRRVLGYEGLFGERTRFVHVPPAGGKVLVEWVDVPVLDLRKAGWVEMGTVGVVVAAFLVICWVLLFGGRRGGDQKKEVKSGKKKQ</sequence>
<keyword evidence="6 11" id="KW-0812">Transmembrane</keyword>
<dbReference type="EMBL" id="MU006564">
    <property type="protein sequence ID" value="KAF2750111.1"/>
    <property type="molecule type" value="Genomic_DNA"/>
</dbReference>
<comment type="similarity">
    <text evidence="3 11">Belongs to the PIGX family.</text>
</comment>
<dbReference type="OrthoDB" id="5546453at2759"/>
<keyword evidence="9 11" id="KW-0472">Membrane</keyword>
<comment type="pathway">
    <text evidence="2 11">Glycolipid biosynthesis; glycosylphosphatidylinositol-anchor biosynthesis.</text>
</comment>
<evidence type="ECO:0000256" key="11">
    <source>
        <dbReference type="RuleBase" id="RU366056"/>
    </source>
</evidence>
<dbReference type="GO" id="GO:0005789">
    <property type="term" value="C:endoplasmic reticulum membrane"/>
    <property type="evidence" value="ECO:0007669"/>
    <property type="project" value="UniProtKB-SubCell"/>
</dbReference>
<name>A0A6A6VLL8_9PLEO</name>
<keyword evidence="13" id="KW-1185">Reference proteome</keyword>
<evidence type="ECO:0000256" key="9">
    <source>
        <dbReference type="ARBA" id="ARBA00023136"/>
    </source>
</evidence>
<evidence type="ECO:0000256" key="6">
    <source>
        <dbReference type="ARBA" id="ARBA00022692"/>
    </source>
</evidence>
<gene>
    <name evidence="12" type="ORF">M011DRAFT_230657</name>
</gene>
<comment type="subcellular location">
    <subcellularLocation>
        <location evidence="11">Endoplasmic reticulum membrane</location>
        <topology evidence="11">Single-pass membrane protein</topology>
    </subcellularLocation>
    <subcellularLocation>
        <location evidence="1">Endoplasmic reticulum membrane</location>
        <topology evidence="1">Single-pass type III membrane protein</topology>
    </subcellularLocation>
</comment>
<dbReference type="UniPathway" id="UPA00196"/>
<dbReference type="PANTHER" id="PTHR28533">
    <property type="entry name" value="PROTEIN PBN1"/>
    <property type="match status" value="1"/>
</dbReference>
<dbReference type="InterPro" id="IPR042322">
    <property type="entry name" value="Pbn1"/>
</dbReference>
<evidence type="ECO:0000256" key="8">
    <source>
        <dbReference type="ARBA" id="ARBA00022989"/>
    </source>
</evidence>
<comment type="function">
    <text evidence="11">Required for proper folding and/or the stability of a subset of proteins in the endoplasmic reticulum. Component of glycosylphosphatidylinositol-mannosyltransferase 1 which transfers the first of the 4 mannoses in the GPI-anchor precursors during GPI-anchor biosynthesis. Probably acts by stabilizing the mannosyltransferase GPI14.</text>
</comment>
<evidence type="ECO:0000256" key="1">
    <source>
        <dbReference type="ARBA" id="ARBA00004643"/>
    </source>
</evidence>
<dbReference type="InterPro" id="IPR013233">
    <property type="entry name" value="PIG-X/PBN1"/>
</dbReference>
<evidence type="ECO:0000256" key="7">
    <source>
        <dbReference type="ARBA" id="ARBA00022824"/>
    </source>
</evidence>
<dbReference type="Pfam" id="PF08320">
    <property type="entry name" value="PIG-X"/>
    <property type="match status" value="1"/>
</dbReference>
<proteinExistence type="inferred from homology"/>
<evidence type="ECO:0000313" key="12">
    <source>
        <dbReference type="EMBL" id="KAF2750111.1"/>
    </source>
</evidence>
<dbReference type="SMART" id="SM00780">
    <property type="entry name" value="PIG-X"/>
    <property type="match status" value="1"/>
</dbReference>
<protein>
    <recommendedName>
        <fullName evidence="4 11">Protein PBN1</fullName>
    </recommendedName>
</protein>
<evidence type="ECO:0000256" key="3">
    <source>
        <dbReference type="ARBA" id="ARBA00010345"/>
    </source>
</evidence>
<dbReference type="GO" id="GO:0006506">
    <property type="term" value="P:GPI anchor biosynthetic process"/>
    <property type="evidence" value="ECO:0007669"/>
    <property type="project" value="UniProtKB-UniPathway"/>
</dbReference>
<evidence type="ECO:0000313" key="13">
    <source>
        <dbReference type="Proteomes" id="UP000799440"/>
    </source>
</evidence>
<organism evidence="12 13">
    <name type="scientific">Sporormia fimetaria CBS 119925</name>
    <dbReference type="NCBI Taxonomy" id="1340428"/>
    <lineage>
        <taxon>Eukaryota</taxon>
        <taxon>Fungi</taxon>
        <taxon>Dikarya</taxon>
        <taxon>Ascomycota</taxon>
        <taxon>Pezizomycotina</taxon>
        <taxon>Dothideomycetes</taxon>
        <taxon>Pleosporomycetidae</taxon>
        <taxon>Pleosporales</taxon>
        <taxon>Sporormiaceae</taxon>
        <taxon>Sporormia</taxon>
    </lineage>
</organism>
<keyword evidence="7 11" id="KW-0256">Endoplasmic reticulum</keyword>
<evidence type="ECO:0000256" key="5">
    <source>
        <dbReference type="ARBA" id="ARBA00022502"/>
    </source>
</evidence>
<reference evidence="12" key="1">
    <citation type="journal article" date="2020" name="Stud. Mycol.">
        <title>101 Dothideomycetes genomes: a test case for predicting lifestyles and emergence of pathogens.</title>
        <authorList>
            <person name="Haridas S."/>
            <person name="Albert R."/>
            <person name="Binder M."/>
            <person name="Bloem J."/>
            <person name="Labutti K."/>
            <person name="Salamov A."/>
            <person name="Andreopoulos B."/>
            <person name="Baker S."/>
            <person name="Barry K."/>
            <person name="Bills G."/>
            <person name="Bluhm B."/>
            <person name="Cannon C."/>
            <person name="Castanera R."/>
            <person name="Culley D."/>
            <person name="Daum C."/>
            <person name="Ezra D."/>
            <person name="Gonzalez J."/>
            <person name="Henrissat B."/>
            <person name="Kuo A."/>
            <person name="Liang C."/>
            <person name="Lipzen A."/>
            <person name="Lutzoni F."/>
            <person name="Magnuson J."/>
            <person name="Mondo S."/>
            <person name="Nolan M."/>
            <person name="Ohm R."/>
            <person name="Pangilinan J."/>
            <person name="Park H.-J."/>
            <person name="Ramirez L."/>
            <person name="Alfaro M."/>
            <person name="Sun H."/>
            <person name="Tritt A."/>
            <person name="Yoshinaga Y."/>
            <person name="Zwiers L.-H."/>
            <person name="Turgeon B."/>
            <person name="Goodwin S."/>
            <person name="Spatafora J."/>
            <person name="Crous P."/>
            <person name="Grigoriev I."/>
        </authorList>
    </citation>
    <scope>NUCLEOTIDE SEQUENCE</scope>
    <source>
        <strain evidence="12">CBS 119925</strain>
    </source>
</reference>
<dbReference type="AlphaFoldDB" id="A0A6A6VLL8"/>
<dbReference type="GO" id="GO:0000030">
    <property type="term" value="F:mannosyltransferase activity"/>
    <property type="evidence" value="ECO:0007669"/>
    <property type="project" value="TreeGrafter"/>
</dbReference>
<accession>A0A6A6VLL8</accession>
<evidence type="ECO:0000256" key="2">
    <source>
        <dbReference type="ARBA" id="ARBA00004687"/>
    </source>
</evidence>
<feature type="transmembrane region" description="Helical" evidence="11">
    <location>
        <begin position="467"/>
        <end position="489"/>
    </location>
</feature>